<dbReference type="EMBL" id="CAADFY010000014">
    <property type="protein sequence ID" value="VFK52890.1"/>
    <property type="molecule type" value="Genomic_DNA"/>
</dbReference>
<dbReference type="InterPro" id="IPR007420">
    <property type="entry name" value="DUF465"/>
</dbReference>
<evidence type="ECO:0000313" key="2">
    <source>
        <dbReference type="EMBL" id="VFK53453.1"/>
    </source>
</evidence>
<evidence type="ECO:0000313" key="1">
    <source>
        <dbReference type="EMBL" id="VFK52890.1"/>
    </source>
</evidence>
<dbReference type="Pfam" id="PF04325">
    <property type="entry name" value="DUF465"/>
    <property type="match status" value="1"/>
</dbReference>
<reference evidence="2" key="1">
    <citation type="submission" date="2019-02" db="EMBL/GenBank/DDBJ databases">
        <authorList>
            <person name="Gruber-Vodicka R. H."/>
            <person name="Seah K. B. B."/>
        </authorList>
    </citation>
    <scope>NUCLEOTIDE SEQUENCE</scope>
    <source>
        <strain evidence="3">BECK_BY1</strain>
        <strain evidence="2">BECK_BY2</strain>
        <strain evidence="1">BECK_BY3</strain>
    </source>
</reference>
<proteinExistence type="predicted"/>
<dbReference type="EMBL" id="CAADFV010000016">
    <property type="protein sequence ID" value="VFK53453.1"/>
    <property type="molecule type" value="Genomic_DNA"/>
</dbReference>
<evidence type="ECO:0000313" key="3">
    <source>
        <dbReference type="EMBL" id="VFK55189.1"/>
    </source>
</evidence>
<organism evidence="2">
    <name type="scientific">Candidatus Kentrum sp. TUN</name>
    <dbReference type="NCBI Taxonomy" id="2126343"/>
    <lineage>
        <taxon>Bacteria</taxon>
        <taxon>Pseudomonadati</taxon>
        <taxon>Pseudomonadota</taxon>
        <taxon>Gammaproteobacteria</taxon>
        <taxon>Candidatus Kentrum</taxon>
    </lineage>
</organism>
<dbReference type="Gene3D" id="6.10.280.50">
    <property type="match status" value="1"/>
</dbReference>
<dbReference type="AlphaFoldDB" id="A0A450ZI05"/>
<name>A0A450ZI05_9GAMM</name>
<gene>
    <name evidence="3" type="ORF">BECKTUN1418D_GA0071000_102824</name>
    <name evidence="2" type="ORF">BECKTUN1418E_GA0071001_101619</name>
    <name evidence="1" type="ORF">BECKTUN1418F_GA0071002_101419</name>
</gene>
<evidence type="ECO:0008006" key="4">
    <source>
        <dbReference type="Google" id="ProtNLM"/>
    </source>
</evidence>
<accession>A0A450ZI05</accession>
<protein>
    <recommendedName>
        <fullName evidence="4">DUF465 domain-containing protein</fullName>
    </recommendedName>
</protein>
<dbReference type="InterPro" id="IPR038444">
    <property type="entry name" value="DUF465_sf"/>
</dbReference>
<dbReference type="EMBL" id="CAADFX010000028">
    <property type="protein sequence ID" value="VFK55189.1"/>
    <property type="molecule type" value="Genomic_DNA"/>
</dbReference>
<sequence>MFEHDQGTVHALLEEDEQFQDLHEYHGRLKKKIQDVEAGVYPLDSSSLSMLKKEKLLAKDKMAMIITRYRSENS</sequence>